<proteinExistence type="predicted"/>
<gene>
    <name evidence="1" type="ORF">BJ138DRAFT_981738</name>
</gene>
<sequence>VYLPAITGHVPDKMVRAMSAFLDFCYLVRRGTIDEETLNAMDNALQRFHAERVIFADLGVVQGFSLPRQHAMKHYRQLTQLFGAPNGLCSSITESKN</sequence>
<protein>
    <submittedName>
        <fullName evidence="1">Uncharacterized protein</fullName>
    </submittedName>
</protein>
<feature type="non-terminal residue" evidence="1">
    <location>
        <position position="97"/>
    </location>
</feature>
<dbReference type="EMBL" id="MU269091">
    <property type="protein sequence ID" value="KAH7903259.1"/>
    <property type="molecule type" value="Genomic_DNA"/>
</dbReference>
<evidence type="ECO:0000313" key="1">
    <source>
        <dbReference type="EMBL" id="KAH7903259.1"/>
    </source>
</evidence>
<accession>A0ACB7ZRE7</accession>
<evidence type="ECO:0000313" key="2">
    <source>
        <dbReference type="Proteomes" id="UP000790377"/>
    </source>
</evidence>
<organism evidence="1 2">
    <name type="scientific">Hygrophoropsis aurantiaca</name>
    <dbReference type="NCBI Taxonomy" id="72124"/>
    <lineage>
        <taxon>Eukaryota</taxon>
        <taxon>Fungi</taxon>
        <taxon>Dikarya</taxon>
        <taxon>Basidiomycota</taxon>
        <taxon>Agaricomycotina</taxon>
        <taxon>Agaricomycetes</taxon>
        <taxon>Agaricomycetidae</taxon>
        <taxon>Boletales</taxon>
        <taxon>Coniophorineae</taxon>
        <taxon>Hygrophoropsidaceae</taxon>
        <taxon>Hygrophoropsis</taxon>
    </lineage>
</organism>
<keyword evidence="2" id="KW-1185">Reference proteome</keyword>
<reference evidence="1" key="1">
    <citation type="journal article" date="2021" name="New Phytol.">
        <title>Evolutionary innovations through gain and loss of genes in the ectomycorrhizal Boletales.</title>
        <authorList>
            <person name="Wu G."/>
            <person name="Miyauchi S."/>
            <person name="Morin E."/>
            <person name="Kuo A."/>
            <person name="Drula E."/>
            <person name="Varga T."/>
            <person name="Kohler A."/>
            <person name="Feng B."/>
            <person name="Cao Y."/>
            <person name="Lipzen A."/>
            <person name="Daum C."/>
            <person name="Hundley H."/>
            <person name="Pangilinan J."/>
            <person name="Johnson J."/>
            <person name="Barry K."/>
            <person name="LaButti K."/>
            <person name="Ng V."/>
            <person name="Ahrendt S."/>
            <person name="Min B."/>
            <person name="Choi I.G."/>
            <person name="Park H."/>
            <person name="Plett J.M."/>
            <person name="Magnuson J."/>
            <person name="Spatafora J.W."/>
            <person name="Nagy L.G."/>
            <person name="Henrissat B."/>
            <person name="Grigoriev I.V."/>
            <person name="Yang Z.L."/>
            <person name="Xu J."/>
            <person name="Martin F.M."/>
        </authorList>
    </citation>
    <scope>NUCLEOTIDE SEQUENCE</scope>
    <source>
        <strain evidence="1">ATCC 28755</strain>
    </source>
</reference>
<comment type="caution">
    <text evidence="1">The sequence shown here is derived from an EMBL/GenBank/DDBJ whole genome shotgun (WGS) entry which is preliminary data.</text>
</comment>
<dbReference type="Proteomes" id="UP000790377">
    <property type="component" value="Unassembled WGS sequence"/>
</dbReference>
<feature type="non-terminal residue" evidence="1">
    <location>
        <position position="1"/>
    </location>
</feature>
<name>A0ACB7ZRE7_9AGAM</name>